<dbReference type="SUPFAM" id="SSF51366">
    <property type="entry name" value="Ribulose-phoshate binding barrel"/>
    <property type="match status" value="1"/>
</dbReference>
<dbReference type="EMBL" id="JAZHOG010000002">
    <property type="protein sequence ID" value="MEJ8566824.1"/>
    <property type="molecule type" value="Genomic_DNA"/>
</dbReference>
<keyword evidence="5 9" id="KW-0822">Tryptophan biosynthesis</keyword>
<dbReference type="PANTHER" id="PTHR43406:SF1">
    <property type="entry name" value="TRYPTOPHAN SYNTHASE ALPHA CHAIN, CHLOROPLASTIC"/>
    <property type="match status" value="1"/>
</dbReference>
<keyword evidence="4 9" id="KW-0028">Amino-acid biosynthesis</keyword>
<evidence type="ECO:0000256" key="9">
    <source>
        <dbReference type="HAMAP-Rule" id="MF_00131"/>
    </source>
</evidence>
<dbReference type="RefSeq" id="WP_354694144.1">
    <property type="nucleotide sequence ID" value="NZ_JAZHOG010000002.1"/>
</dbReference>
<evidence type="ECO:0000256" key="5">
    <source>
        <dbReference type="ARBA" id="ARBA00022822"/>
    </source>
</evidence>
<dbReference type="Pfam" id="PF00290">
    <property type="entry name" value="Trp_syntA"/>
    <property type="match status" value="1"/>
</dbReference>
<dbReference type="GO" id="GO:0005829">
    <property type="term" value="C:cytosol"/>
    <property type="evidence" value="ECO:0007669"/>
    <property type="project" value="TreeGrafter"/>
</dbReference>
<comment type="function">
    <text evidence="1 9">The alpha subunit is responsible for the aldol cleavage of indoleglycerol phosphate to indole and glyceraldehyde 3-phosphate.</text>
</comment>
<keyword evidence="7 9" id="KW-0456">Lyase</keyword>
<evidence type="ECO:0000256" key="7">
    <source>
        <dbReference type="ARBA" id="ARBA00023239"/>
    </source>
</evidence>
<dbReference type="PANTHER" id="PTHR43406">
    <property type="entry name" value="TRYPTOPHAN SYNTHASE, ALPHA CHAIN"/>
    <property type="match status" value="1"/>
</dbReference>
<evidence type="ECO:0000256" key="2">
    <source>
        <dbReference type="ARBA" id="ARBA00004733"/>
    </source>
</evidence>
<evidence type="ECO:0000256" key="10">
    <source>
        <dbReference type="RuleBase" id="RU003662"/>
    </source>
</evidence>
<dbReference type="HAMAP" id="MF_00131">
    <property type="entry name" value="Trp_synth_alpha"/>
    <property type="match status" value="1"/>
</dbReference>
<reference evidence="11 12" key="1">
    <citation type="submission" date="2024-02" db="EMBL/GenBank/DDBJ databases">
        <title>A novel Wenzhouxiangellaceae bacterium, isolated from coastal sediments.</title>
        <authorList>
            <person name="Du Z.-J."/>
            <person name="Ye Y.-Q."/>
            <person name="Zhang X.-Y."/>
        </authorList>
    </citation>
    <scope>NUCLEOTIDE SEQUENCE [LARGE SCALE GENOMIC DNA]</scope>
    <source>
        <strain evidence="11 12">CH-27</strain>
    </source>
</reference>
<evidence type="ECO:0000313" key="11">
    <source>
        <dbReference type="EMBL" id="MEJ8566824.1"/>
    </source>
</evidence>
<sequence length="270" mass="28666">MSNRIDTCFRELRSRERTALIPFMTAGDPGADWTPAVMHALVQAGADLIELGVPFSDPMADGPVIQEASERAIERGVTLRSVLDMVRLFRRKDDRTPVVLMGYLNPVERYGYRAFVDDAAAAGVDGLLMVDCPPEESHDLEQTLRDAGLHAIFLVAPTTTSERLAEIAGRASGYLYYVSFKGITGADRLDFSGMAQPISDLREVTDLPLAVGFGIKDAEAAAAVAGMADGVVIGSALVASMADASSADEAARRAGDFLAPVRAAMDNGAA</sequence>
<dbReference type="PROSITE" id="PS00167">
    <property type="entry name" value="TRP_SYNTHASE_ALPHA"/>
    <property type="match status" value="1"/>
</dbReference>
<comment type="subunit">
    <text evidence="3 9">Tetramer of two alpha and two beta chains.</text>
</comment>
<dbReference type="Proteomes" id="UP001359886">
    <property type="component" value="Unassembled WGS sequence"/>
</dbReference>
<evidence type="ECO:0000256" key="6">
    <source>
        <dbReference type="ARBA" id="ARBA00023141"/>
    </source>
</evidence>
<proteinExistence type="inferred from homology"/>
<feature type="active site" description="Proton acceptor" evidence="9">
    <location>
        <position position="50"/>
    </location>
</feature>
<dbReference type="InterPro" id="IPR002028">
    <property type="entry name" value="Trp_synthase_suA"/>
</dbReference>
<comment type="similarity">
    <text evidence="9 10">Belongs to the TrpA family.</text>
</comment>
<dbReference type="CDD" id="cd04724">
    <property type="entry name" value="Tryptophan_synthase_alpha"/>
    <property type="match status" value="1"/>
</dbReference>
<keyword evidence="6 9" id="KW-0057">Aromatic amino acid biosynthesis</keyword>
<gene>
    <name evidence="9 11" type="primary">trpA</name>
    <name evidence="11" type="ORF">V3330_04205</name>
</gene>
<dbReference type="InterPro" id="IPR018204">
    <property type="entry name" value="Trp_synthase_alpha_AS"/>
</dbReference>
<protein>
    <recommendedName>
        <fullName evidence="9">Tryptophan synthase alpha chain</fullName>
        <ecNumber evidence="9">4.2.1.20</ecNumber>
    </recommendedName>
</protein>
<dbReference type="AlphaFoldDB" id="A0AAW9RD18"/>
<dbReference type="FunFam" id="3.20.20.70:FF:000037">
    <property type="entry name" value="Tryptophan synthase alpha chain"/>
    <property type="match status" value="1"/>
</dbReference>
<comment type="caution">
    <text evidence="11">The sequence shown here is derived from an EMBL/GenBank/DDBJ whole genome shotgun (WGS) entry which is preliminary data.</text>
</comment>
<comment type="catalytic activity">
    <reaction evidence="8 9">
        <text>(1S,2R)-1-C-(indol-3-yl)glycerol 3-phosphate + L-serine = D-glyceraldehyde 3-phosphate + L-tryptophan + H2O</text>
        <dbReference type="Rhea" id="RHEA:10532"/>
        <dbReference type="ChEBI" id="CHEBI:15377"/>
        <dbReference type="ChEBI" id="CHEBI:33384"/>
        <dbReference type="ChEBI" id="CHEBI:57912"/>
        <dbReference type="ChEBI" id="CHEBI:58866"/>
        <dbReference type="ChEBI" id="CHEBI:59776"/>
        <dbReference type="EC" id="4.2.1.20"/>
    </reaction>
</comment>
<name>A0AAW9RD18_9GAMM</name>
<dbReference type="GO" id="GO:0004834">
    <property type="term" value="F:tryptophan synthase activity"/>
    <property type="evidence" value="ECO:0007669"/>
    <property type="project" value="UniProtKB-UniRule"/>
</dbReference>
<dbReference type="InterPro" id="IPR011060">
    <property type="entry name" value="RibuloseP-bd_barrel"/>
</dbReference>
<evidence type="ECO:0000256" key="8">
    <source>
        <dbReference type="ARBA" id="ARBA00049047"/>
    </source>
</evidence>
<feature type="active site" description="Proton acceptor" evidence="9">
    <location>
        <position position="61"/>
    </location>
</feature>
<keyword evidence="12" id="KW-1185">Reference proteome</keyword>
<evidence type="ECO:0000256" key="4">
    <source>
        <dbReference type="ARBA" id="ARBA00022605"/>
    </source>
</evidence>
<organism evidence="11 12">
    <name type="scientific">Elongatibacter sediminis</name>
    <dbReference type="NCBI Taxonomy" id="3119006"/>
    <lineage>
        <taxon>Bacteria</taxon>
        <taxon>Pseudomonadati</taxon>
        <taxon>Pseudomonadota</taxon>
        <taxon>Gammaproteobacteria</taxon>
        <taxon>Chromatiales</taxon>
        <taxon>Wenzhouxiangellaceae</taxon>
        <taxon>Elongatibacter</taxon>
    </lineage>
</organism>
<evidence type="ECO:0000313" key="12">
    <source>
        <dbReference type="Proteomes" id="UP001359886"/>
    </source>
</evidence>
<evidence type="ECO:0000256" key="1">
    <source>
        <dbReference type="ARBA" id="ARBA00003365"/>
    </source>
</evidence>
<dbReference type="EC" id="4.2.1.20" evidence="9"/>
<dbReference type="Gene3D" id="3.20.20.70">
    <property type="entry name" value="Aldolase class I"/>
    <property type="match status" value="1"/>
</dbReference>
<accession>A0AAW9RD18</accession>
<dbReference type="InterPro" id="IPR013785">
    <property type="entry name" value="Aldolase_TIM"/>
</dbReference>
<comment type="pathway">
    <text evidence="2 9">Amino-acid biosynthesis; L-tryptophan biosynthesis; L-tryptophan from chorismate: step 5/5.</text>
</comment>
<dbReference type="NCBIfam" id="TIGR00262">
    <property type="entry name" value="trpA"/>
    <property type="match status" value="1"/>
</dbReference>
<evidence type="ECO:0000256" key="3">
    <source>
        <dbReference type="ARBA" id="ARBA00011270"/>
    </source>
</evidence>